<dbReference type="Gene3D" id="2.60.40.2380">
    <property type="match status" value="1"/>
</dbReference>
<organism evidence="5 6">
    <name type="scientific">Marinomonas ostreistagni</name>
    <dbReference type="NCBI Taxonomy" id="359209"/>
    <lineage>
        <taxon>Bacteria</taxon>
        <taxon>Pseudomonadati</taxon>
        <taxon>Pseudomonadota</taxon>
        <taxon>Gammaproteobacteria</taxon>
        <taxon>Oceanospirillales</taxon>
        <taxon>Oceanospirillaceae</taxon>
        <taxon>Marinomonas</taxon>
    </lineage>
</organism>
<name>A0ABS0ZAG1_9GAMM</name>
<feature type="transmembrane region" description="Helical" evidence="1">
    <location>
        <begin position="189"/>
        <end position="210"/>
    </location>
</feature>
<feature type="chain" id="PRO_5045641190" evidence="2">
    <location>
        <begin position="24"/>
        <end position="750"/>
    </location>
</feature>
<dbReference type="InterPro" id="IPR011622">
    <property type="entry name" value="7TMR_DISM_rcpt_extracell_dom2"/>
</dbReference>
<evidence type="ECO:0000259" key="3">
    <source>
        <dbReference type="Pfam" id="PF07695"/>
    </source>
</evidence>
<keyword evidence="2" id="KW-0732">Signal</keyword>
<dbReference type="Pfam" id="PF07695">
    <property type="entry name" value="7TMR-DISM_7TM"/>
    <property type="match status" value="1"/>
</dbReference>
<evidence type="ECO:0000313" key="6">
    <source>
        <dbReference type="Proteomes" id="UP000598488"/>
    </source>
</evidence>
<feature type="transmembrane region" description="Helical" evidence="1">
    <location>
        <begin position="338"/>
        <end position="361"/>
    </location>
</feature>
<reference evidence="5 6" key="1">
    <citation type="submission" date="2020-12" db="EMBL/GenBank/DDBJ databases">
        <title>Comparative genome analysis of fungal antagonists Marinomonas ostreistagni 398 and M. spartinae 468.</title>
        <authorList>
            <person name="Fields J.L."/>
            <person name="Mavrodi O.V."/>
            <person name="Biber P.D."/>
            <person name="Indest K.J."/>
            <person name="Mavrodi D.V."/>
        </authorList>
    </citation>
    <scope>NUCLEOTIDE SEQUENCE [LARGE SCALE GENOMIC DNA]</scope>
    <source>
        <strain evidence="5 6">USM7</strain>
    </source>
</reference>
<feature type="domain" description="7TM-DISM receptor extracellular" evidence="3">
    <location>
        <begin position="188"/>
        <end position="384"/>
    </location>
</feature>
<dbReference type="EMBL" id="JAEMUH010000006">
    <property type="protein sequence ID" value="MBJ7550659.1"/>
    <property type="molecule type" value="Genomic_DNA"/>
</dbReference>
<evidence type="ECO:0000256" key="2">
    <source>
        <dbReference type="SAM" id="SignalP"/>
    </source>
</evidence>
<evidence type="ECO:0000259" key="4">
    <source>
        <dbReference type="Pfam" id="PF07696"/>
    </source>
</evidence>
<dbReference type="Proteomes" id="UP000598488">
    <property type="component" value="Unassembled WGS sequence"/>
</dbReference>
<feature type="signal peptide" evidence="2">
    <location>
        <begin position="1"/>
        <end position="23"/>
    </location>
</feature>
<feature type="domain" description="7TM-DISM receptor extracellular" evidence="4">
    <location>
        <begin position="44"/>
        <end position="174"/>
    </location>
</feature>
<protein>
    <submittedName>
        <fullName evidence="5">Uncharacterized protein</fullName>
    </submittedName>
</protein>
<feature type="transmembrane region" description="Helical" evidence="1">
    <location>
        <begin position="284"/>
        <end position="302"/>
    </location>
</feature>
<proteinExistence type="predicted"/>
<evidence type="ECO:0000256" key="1">
    <source>
        <dbReference type="SAM" id="Phobius"/>
    </source>
</evidence>
<gene>
    <name evidence="5" type="ORF">JHD44_08200</name>
</gene>
<dbReference type="InterPro" id="IPR011623">
    <property type="entry name" value="7TMR_DISM_rcpt_extracell_dom1"/>
</dbReference>
<sequence>MINHCKQTLILLTLLLMTNISFAAPMMALLDEENQSVNIGTVGSYYIDESARLSLRDIDSELLRKRFIPLKKDFQQFGLINGNIWIKVDIAQRLPSGQSAVLHIKAPRAQVVDVYTPNLLNNQIFAEMGDERPYQNRLIQYPDYIIPLPANVPPVYTAYIKISSRLPINLVIEIKTLSEMTKDVQKDNYITGFLIGILLLLFVSNVFFFLRTKHPMYLVYSALLVGIGCLHFALHGLIYQWFSESMGLQERLYNFSSLACAALITCFTRYYLDTRESLPRIDKLLLFLIVSNATLAIIFSISPQELNVAFLSASAVLTLITLLFVAIFSVFKRVPYSSYYLVARIVLSTGYLFWILAAYGILSTPFWYEWGLTTSIILEALVHFTGIITRHTPTNPNTSKQEGLQNFDVVSEVADLITTQTKVIDYQYASTEPKHEELKRAYKHLSNIATRINHLQNLKALREHSDLSSSNLQLLIDQATIDFYALDQNDSDIDIHYDATMRWELMNNAQTIKHVYQVIMEEMRHQTDQVLNIHSEVESKERDGLRTLHIKAYPIPSSVMLDNTQSFGPRYLLDLVNALGGQIELSGEGRRRSLHCKVPIHARQIELSDLARATQAETIIPVIIGHQDSELIERTSNFLHSRLLSLTHIDKLDDLQLLISNRAEKCQFIILLFEDQKNFGASDLVSFINNLHENDACLLISNNVNMSQEYANALGFNGFVYSSQIETKLLFDMERIHREISNSRMPRINR</sequence>
<comment type="caution">
    <text evidence="5">The sequence shown here is derived from an EMBL/GenBank/DDBJ whole genome shotgun (WGS) entry which is preliminary data.</text>
</comment>
<feature type="transmembrane region" description="Helical" evidence="1">
    <location>
        <begin position="217"/>
        <end position="241"/>
    </location>
</feature>
<feature type="transmembrane region" description="Helical" evidence="1">
    <location>
        <begin position="253"/>
        <end position="272"/>
    </location>
</feature>
<dbReference type="RefSeq" id="WP_199462266.1">
    <property type="nucleotide sequence ID" value="NZ_JAEMUH010000006.1"/>
</dbReference>
<keyword evidence="6" id="KW-1185">Reference proteome</keyword>
<dbReference type="Pfam" id="PF07696">
    <property type="entry name" value="7TMR-DISMED2"/>
    <property type="match status" value="1"/>
</dbReference>
<feature type="transmembrane region" description="Helical" evidence="1">
    <location>
        <begin position="308"/>
        <end position="331"/>
    </location>
</feature>
<evidence type="ECO:0000313" key="5">
    <source>
        <dbReference type="EMBL" id="MBJ7550659.1"/>
    </source>
</evidence>
<keyword evidence="1" id="KW-1133">Transmembrane helix</keyword>
<accession>A0ABS0ZAG1</accession>
<keyword evidence="1" id="KW-0812">Transmembrane</keyword>
<keyword evidence="1" id="KW-0472">Membrane</keyword>